<dbReference type="RefSeq" id="WP_124867073.1">
    <property type="nucleotide sequence ID" value="NZ_CP034183.1"/>
</dbReference>
<evidence type="ECO:0000313" key="3">
    <source>
        <dbReference type="Proteomes" id="UP000276417"/>
    </source>
</evidence>
<organism evidence="2 3">
    <name type="scientific">Deinococcus psychrotolerans</name>
    <dbReference type="NCBI Taxonomy" id="2489213"/>
    <lineage>
        <taxon>Bacteria</taxon>
        <taxon>Thermotogati</taxon>
        <taxon>Deinococcota</taxon>
        <taxon>Deinococci</taxon>
        <taxon>Deinococcales</taxon>
        <taxon>Deinococcaceae</taxon>
        <taxon>Deinococcus</taxon>
    </lineage>
</organism>
<feature type="transmembrane region" description="Helical" evidence="1">
    <location>
        <begin position="50"/>
        <end position="74"/>
    </location>
</feature>
<keyword evidence="1" id="KW-0472">Membrane</keyword>
<evidence type="ECO:0000313" key="2">
    <source>
        <dbReference type="EMBL" id="AZI41359.1"/>
    </source>
</evidence>
<dbReference type="AlphaFoldDB" id="A0A3G8Y7K4"/>
<dbReference type="OrthoDB" id="74334at2"/>
<keyword evidence="1" id="KW-0812">Transmembrane</keyword>
<keyword evidence="1" id="KW-1133">Transmembrane helix</keyword>
<sequence length="79" mass="8004">MNLLARIIGIVGVVLIVVSLALLFGNVITINKLDAIASALRTNVTTNPSPSVMLTFGLGTIGGLLAGAGGAMMVRGRRA</sequence>
<dbReference type="EMBL" id="CP034183">
    <property type="protein sequence ID" value="AZI41359.1"/>
    <property type="molecule type" value="Genomic_DNA"/>
</dbReference>
<name>A0A3G8Y7K4_9DEIO</name>
<dbReference type="Proteomes" id="UP000276417">
    <property type="component" value="Chromosome 1"/>
</dbReference>
<protein>
    <submittedName>
        <fullName evidence="2">Uncharacterized protein</fullName>
    </submittedName>
</protein>
<keyword evidence="3" id="KW-1185">Reference proteome</keyword>
<dbReference type="KEGG" id="dph:EHF33_00175"/>
<accession>A0A3G8Y7K4</accession>
<proteinExistence type="predicted"/>
<feature type="transmembrane region" description="Helical" evidence="1">
    <location>
        <begin position="7"/>
        <end position="30"/>
    </location>
</feature>
<evidence type="ECO:0000256" key="1">
    <source>
        <dbReference type="SAM" id="Phobius"/>
    </source>
</evidence>
<reference evidence="2 3" key="1">
    <citation type="submission" date="2018-11" db="EMBL/GenBank/DDBJ databases">
        <title>Deinococcus shelandsis sp. nov., isolated from South Shetland Islands soil of Antarctica.</title>
        <authorList>
            <person name="Tian J."/>
        </authorList>
    </citation>
    <scope>NUCLEOTIDE SEQUENCE [LARGE SCALE GENOMIC DNA]</scope>
    <source>
        <strain evidence="2 3">S14-83T</strain>
    </source>
</reference>
<gene>
    <name evidence="2" type="ORF">EHF33_00175</name>
</gene>